<protein>
    <recommendedName>
        <fullName evidence="1">Smr domain-containing protein</fullName>
    </recommendedName>
</protein>
<dbReference type="InterPro" id="IPR036063">
    <property type="entry name" value="Smr_dom_sf"/>
</dbReference>
<evidence type="ECO:0000313" key="3">
    <source>
        <dbReference type="Proteomes" id="UP001195769"/>
    </source>
</evidence>
<dbReference type="PANTHER" id="PTHR47417:SF1">
    <property type="entry name" value="SMR DOMAIN-CONTAINING PROTEIN YPL199C"/>
    <property type="match status" value="1"/>
</dbReference>
<sequence>MKECLKQSREAYADKNGGRAKKLSLKGDEHKDNMIHLNQEASTMIFEENNQGLRFDTIDLHRLFVSEAKLYFDDAVQKVRNHGEPTLHVIVGKGNHSENNIARIKPAIRKYGKRLGLRVKVDPLNVGRLVVSL</sequence>
<dbReference type="Pfam" id="PF08590">
    <property type="entry name" value="DUF1771"/>
    <property type="match status" value="1"/>
</dbReference>
<dbReference type="Gene3D" id="3.30.1370.110">
    <property type="match status" value="1"/>
</dbReference>
<dbReference type="PROSITE" id="PS50828">
    <property type="entry name" value="SMR"/>
    <property type="match status" value="1"/>
</dbReference>
<dbReference type="RefSeq" id="XP_041226251.1">
    <property type="nucleotide sequence ID" value="XM_041361693.1"/>
</dbReference>
<accession>A0AAD4HK71</accession>
<reference evidence="2" key="1">
    <citation type="journal article" date="2020" name="New Phytol.">
        <title>Comparative genomics reveals dynamic genome evolution in host specialist ectomycorrhizal fungi.</title>
        <authorList>
            <person name="Lofgren L.A."/>
            <person name="Nguyen N.H."/>
            <person name="Vilgalys R."/>
            <person name="Ruytinx J."/>
            <person name="Liao H.L."/>
            <person name="Branco S."/>
            <person name="Kuo A."/>
            <person name="LaButti K."/>
            <person name="Lipzen A."/>
            <person name="Andreopoulos W."/>
            <person name="Pangilinan J."/>
            <person name="Riley R."/>
            <person name="Hundley H."/>
            <person name="Na H."/>
            <person name="Barry K."/>
            <person name="Grigoriev I.V."/>
            <person name="Stajich J.E."/>
            <person name="Kennedy P.G."/>
        </authorList>
    </citation>
    <scope>NUCLEOTIDE SEQUENCE</scope>
    <source>
        <strain evidence="2">FC203</strain>
    </source>
</reference>
<name>A0AAD4HK71_9AGAM</name>
<dbReference type="PANTHER" id="PTHR47417">
    <property type="entry name" value="SMR DOMAIN-CONTAINING PROTEIN YPL199C"/>
    <property type="match status" value="1"/>
</dbReference>
<dbReference type="GeneID" id="64655991"/>
<dbReference type="EMBL" id="JABBWK010000026">
    <property type="protein sequence ID" value="KAG1900675.1"/>
    <property type="molecule type" value="Genomic_DNA"/>
</dbReference>
<dbReference type="InterPro" id="IPR013899">
    <property type="entry name" value="DUF1771"/>
</dbReference>
<evidence type="ECO:0000259" key="1">
    <source>
        <dbReference type="PROSITE" id="PS50828"/>
    </source>
</evidence>
<gene>
    <name evidence="2" type="ORF">F5891DRAFT_1033210</name>
</gene>
<keyword evidence="3" id="KW-1185">Reference proteome</keyword>
<dbReference type="SUPFAM" id="SSF160443">
    <property type="entry name" value="SMR domain-like"/>
    <property type="match status" value="1"/>
</dbReference>
<dbReference type="InterPro" id="IPR002625">
    <property type="entry name" value="Smr_dom"/>
</dbReference>
<proteinExistence type="predicted"/>
<dbReference type="Pfam" id="PF01713">
    <property type="entry name" value="Smr"/>
    <property type="match status" value="1"/>
</dbReference>
<dbReference type="SMART" id="SM01162">
    <property type="entry name" value="DUF1771"/>
    <property type="match status" value="1"/>
</dbReference>
<dbReference type="SMART" id="SM00463">
    <property type="entry name" value="SMR"/>
    <property type="match status" value="1"/>
</dbReference>
<dbReference type="AlphaFoldDB" id="A0AAD4HK71"/>
<comment type="caution">
    <text evidence="2">The sequence shown here is derived from an EMBL/GenBank/DDBJ whole genome shotgun (WGS) entry which is preliminary data.</text>
</comment>
<dbReference type="Proteomes" id="UP001195769">
    <property type="component" value="Unassembled WGS sequence"/>
</dbReference>
<evidence type="ECO:0000313" key="2">
    <source>
        <dbReference type="EMBL" id="KAG1900675.1"/>
    </source>
</evidence>
<organism evidence="2 3">
    <name type="scientific">Suillus fuscotomentosus</name>
    <dbReference type="NCBI Taxonomy" id="1912939"/>
    <lineage>
        <taxon>Eukaryota</taxon>
        <taxon>Fungi</taxon>
        <taxon>Dikarya</taxon>
        <taxon>Basidiomycota</taxon>
        <taxon>Agaricomycotina</taxon>
        <taxon>Agaricomycetes</taxon>
        <taxon>Agaricomycetidae</taxon>
        <taxon>Boletales</taxon>
        <taxon>Suillineae</taxon>
        <taxon>Suillaceae</taxon>
        <taxon>Suillus</taxon>
    </lineage>
</organism>
<dbReference type="InterPro" id="IPR053020">
    <property type="entry name" value="Smr_domain_protein"/>
</dbReference>
<feature type="domain" description="Smr" evidence="1">
    <location>
        <begin position="58"/>
        <end position="133"/>
    </location>
</feature>